<comment type="caution">
    <text evidence="2">The sequence shown here is derived from an EMBL/GenBank/DDBJ whole genome shotgun (WGS) entry which is preliminary data.</text>
</comment>
<dbReference type="InterPro" id="IPR000182">
    <property type="entry name" value="GNAT_dom"/>
</dbReference>
<dbReference type="SUPFAM" id="SSF55729">
    <property type="entry name" value="Acyl-CoA N-acyltransferases (Nat)"/>
    <property type="match status" value="1"/>
</dbReference>
<dbReference type="PATRIC" id="fig|989403.3.peg.1667"/>
<name>A0A165ZN55_9HYPH</name>
<proteinExistence type="predicted"/>
<dbReference type="Proteomes" id="UP000076577">
    <property type="component" value="Unassembled WGS sequence"/>
</dbReference>
<dbReference type="PANTHER" id="PTHR43792:SF1">
    <property type="entry name" value="N-ACETYLTRANSFERASE DOMAIN-CONTAINING PROTEIN"/>
    <property type="match status" value="1"/>
</dbReference>
<evidence type="ECO:0000313" key="3">
    <source>
        <dbReference type="Proteomes" id="UP000076577"/>
    </source>
</evidence>
<dbReference type="InterPro" id="IPR051531">
    <property type="entry name" value="N-acetyltransferase"/>
</dbReference>
<evidence type="ECO:0000259" key="1">
    <source>
        <dbReference type="Pfam" id="PF13302"/>
    </source>
</evidence>
<sequence>MEEVLLDKCPRVETERLVLRRWEERDLEGLTEMCGHLEVMAFFGGAEAPAEVERMLDRILARQYKYGYCFPVVEDKQTAQFLGFCGLNYQETDIPSGPGVEIGWRLKREVWGEGIATEAAVSWLGFGFKTLKLREVFAIAVEGNRRSENTMKRLGMTYCEGDDFIDSGLDAGDPLAKNFLYKITYEQFWGTGL</sequence>
<dbReference type="AlphaFoldDB" id="A0A165ZN55"/>
<dbReference type="GO" id="GO:0016747">
    <property type="term" value="F:acyltransferase activity, transferring groups other than amino-acyl groups"/>
    <property type="evidence" value="ECO:0007669"/>
    <property type="project" value="InterPro"/>
</dbReference>
<protein>
    <recommendedName>
        <fullName evidence="1">N-acetyltransferase domain-containing protein</fullName>
    </recommendedName>
</protein>
<dbReference type="InterPro" id="IPR016181">
    <property type="entry name" value="Acyl_CoA_acyltransferase"/>
</dbReference>
<keyword evidence="3" id="KW-1185">Reference proteome</keyword>
<dbReference type="PANTHER" id="PTHR43792">
    <property type="entry name" value="GNAT FAMILY, PUTATIVE (AFU_ORTHOLOGUE AFUA_3G00765)-RELATED-RELATED"/>
    <property type="match status" value="1"/>
</dbReference>
<dbReference type="RefSeq" id="WP_068004638.1">
    <property type="nucleotide sequence ID" value="NZ_FOFM01000002.1"/>
</dbReference>
<dbReference type="OrthoDB" id="9804153at2"/>
<reference evidence="2 3" key="1">
    <citation type="journal article" date="2016" name="Front. Microbiol.">
        <title>Comparative Genomic Analysis Reveals a Diverse Repertoire of Genes Involved in Prokaryote-Eukaryote Interactions within the Pseudovibrio Genus.</title>
        <authorList>
            <person name="Romano S."/>
            <person name="Fernandez-Guerra A."/>
            <person name="Reen F.J."/>
            <person name="Glockner F.O."/>
            <person name="Crowley S.P."/>
            <person name="O'Sullivan O."/>
            <person name="Cotter P.D."/>
            <person name="Adams C."/>
            <person name="Dobson A.D."/>
            <person name="O'Gara F."/>
        </authorList>
    </citation>
    <scope>NUCLEOTIDE SEQUENCE [LARGE SCALE GENOMIC DNA]</scope>
    <source>
        <strain evidence="2 3">Ad2</strain>
    </source>
</reference>
<dbReference type="EMBL" id="LMCB01000011">
    <property type="protein sequence ID" value="KZL20082.1"/>
    <property type="molecule type" value="Genomic_DNA"/>
</dbReference>
<dbReference type="Gene3D" id="3.40.630.30">
    <property type="match status" value="1"/>
</dbReference>
<dbReference type="STRING" id="989403.SAMN05421798_102269"/>
<feature type="domain" description="N-acetyltransferase" evidence="1">
    <location>
        <begin position="16"/>
        <end position="157"/>
    </location>
</feature>
<evidence type="ECO:0000313" key="2">
    <source>
        <dbReference type="EMBL" id="KZL20082.1"/>
    </source>
</evidence>
<accession>A0A165ZN55</accession>
<organism evidence="2 3">
    <name type="scientific">Pseudovibrio axinellae</name>
    <dbReference type="NCBI Taxonomy" id="989403"/>
    <lineage>
        <taxon>Bacteria</taxon>
        <taxon>Pseudomonadati</taxon>
        <taxon>Pseudomonadota</taxon>
        <taxon>Alphaproteobacteria</taxon>
        <taxon>Hyphomicrobiales</taxon>
        <taxon>Stappiaceae</taxon>
        <taxon>Pseudovibrio</taxon>
    </lineage>
</organism>
<dbReference type="Pfam" id="PF13302">
    <property type="entry name" value="Acetyltransf_3"/>
    <property type="match status" value="1"/>
</dbReference>
<gene>
    <name evidence="2" type="ORF">PsAD2_01568</name>
</gene>